<comment type="similarity">
    <text evidence="3">Belongs to the dynein intermediate chain family.</text>
</comment>
<evidence type="ECO:0000256" key="1">
    <source>
        <dbReference type="ARBA" id="ARBA00004138"/>
    </source>
</evidence>
<accession>A0A8X6JH18</accession>
<dbReference type="GO" id="GO:0003341">
    <property type="term" value="P:cilium movement"/>
    <property type="evidence" value="ECO:0007669"/>
    <property type="project" value="TreeGrafter"/>
</dbReference>
<keyword evidence="10" id="KW-0206">Cytoskeleton</keyword>
<evidence type="ECO:0000313" key="13">
    <source>
        <dbReference type="Proteomes" id="UP000887013"/>
    </source>
</evidence>
<dbReference type="AlphaFoldDB" id="A0A8X6JH18"/>
<evidence type="ECO:0000256" key="2">
    <source>
        <dbReference type="ARBA" id="ARBA00004245"/>
    </source>
</evidence>
<dbReference type="GO" id="GO:0045504">
    <property type="term" value="F:dynein heavy chain binding"/>
    <property type="evidence" value="ECO:0007669"/>
    <property type="project" value="TreeGrafter"/>
</dbReference>
<evidence type="ECO:0000256" key="6">
    <source>
        <dbReference type="ARBA" id="ARBA00022701"/>
    </source>
</evidence>
<dbReference type="GO" id="GO:0036158">
    <property type="term" value="P:outer dynein arm assembly"/>
    <property type="evidence" value="ECO:0007669"/>
    <property type="project" value="TreeGrafter"/>
</dbReference>
<dbReference type="OrthoDB" id="10261376at2759"/>
<evidence type="ECO:0000313" key="12">
    <source>
        <dbReference type="EMBL" id="GFS29749.1"/>
    </source>
</evidence>
<dbReference type="InterPro" id="IPR036322">
    <property type="entry name" value="WD40_repeat_dom_sf"/>
</dbReference>
<keyword evidence="9" id="KW-0505">Motor protein</keyword>
<evidence type="ECO:0000256" key="4">
    <source>
        <dbReference type="ARBA" id="ARBA00022490"/>
    </source>
</evidence>
<keyword evidence="13" id="KW-1185">Reference proteome</keyword>
<dbReference type="InterPro" id="IPR015943">
    <property type="entry name" value="WD40/YVTN_repeat-like_dom_sf"/>
</dbReference>
<protein>
    <submittedName>
        <fullName evidence="12">Dynein intermediate chain 1, axonemal</fullName>
    </submittedName>
</protein>
<dbReference type="PANTHER" id="PTHR12442">
    <property type="entry name" value="DYNEIN INTERMEDIATE CHAIN"/>
    <property type="match status" value="1"/>
</dbReference>
<evidence type="ECO:0000256" key="9">
    <source>
        <dbReference type="ARBA" id="ARBA00023175"/>
    </source>
</evidence>
<keyword evidence="7" id="KW-0677">Repeat</keyword>
<comment type="subcellular location">
    <subcellularLocation>
        <location evidence="1">Cell projection</location>
        <location evidence="1">Cilium</location>
    </subcellularLocation>
    <subcellularLocation>
        <location evidence="2">Cytoplasm</location>
        <location evidence="2">Cytoskeleton</location>
    </subcellularLocation>
</comment>
<keyword evidence="8" id="KW-0243">Dynein</keyword>
<dbReference type="GO" id="GO:0005874">
    <property type="term" value="C:microtubule"/>
    <property type="evidence" value="ECO:0007669"/>
    <property type="project" value="UniProtKB-KW"/>
</dbReference>
<keyword evidence="4" id="KW-0963">Cytoplasm</keyword>
<evidence type="ECO:0000256" key="8">
    <source>
        <dbReference type="ARBA" id="ARBA00023017"/>
    </source>
</evidence>
<dbReference type="Proteomes" id="UP000887013">
    <property type="component" value="Unassembled WGS sequence"/>
</dbReference>
<sequence>MLLQTVEVSVPDSVVFVFTLSGDYDYYDNPNDEFWPNVGSLLPLWKLYMKEFRRMPVTSLSWSKHYSDLFAIGFRGRGTDKDEDGEKDEADDLGFIREKGCMCVLSLKGPSYPEKIFRCKWGVSSVAFHPNDPNLLAVGFVGGSLAIYDLKRVDPSPRGLDTKFSKCCHLDLVGDVSVTDFGNGF</sequence>
<proteinExistence type="inferred from homology"/>
<dbReference type="PANTHER" id="PTHR12442:SF11">
    <property type="entry name" value="DYNEIN AXONEMAL INTERMEDIATE CHAIN 1"/>
    <property type="match status" value="1"/>
</dbReference>
<dbReference type="EMBL" id="BMAW01087436">
    <property type="protein sequence ID" value="GFS29749.1"/>
    <property type="molecule type" value="Genomic_DNA"/>
</dbReference>
<comment type="caution">
    <text evidence="12">The sequence shown here is derived from an EMBL/GenBank/DDBJ whole genome shotgun (WGS) entry which is preliminary data.</text>
</comment>
<keyword evidence="11" id="KW-0966">Cell projection</keyword>
<name>A0A8X6JH18_NEPPI</name>
<dbReference type="GO" id="GO:0036157">
    <property type="term" value="C:outer dynein arm"/>
    <property type="evidence" value="ECO:0007669"/>
    <property type="project" value="TreeGrafter"/>
</dbReference>
<evidence type="ECO:0000256" key="7">
    <source>
        <dbReference type="ARBA" id="ARBA00022737"/>
    </source>
</evidence>
<keyword evidence="6" id="KW-0493">Microtubule</keyword>
<organism evidence="12 13">
    <name type="scientific">Nephila pilipes</name>
    <name type="common">Giant wood spider</name>
    <name type="synonym">Nephila maculata</name>
    <dbReference type="NCBI Taxonomy" id="299642"/>
    <lineage>
        <taxon>Eukaryota</taxon>
        <taxon>Metazoa</taxon>
        <taxon>Ecdysozoa</taxon>
        <taxon>Arthropoda</taxon>
        <taxon>Chelicerata</taxon>
        <taxon>Arachnida</taxon>
        <taxon>Araneae</taxon>
        <taxon>Araneomorphae</taxon>
        <taxon>Entelegynae</taxon>
        <taxon>Araneoidea</taxon>
        <taxon>Nephilidae</taxon>
        <taxon>Nephila</taxon>
    </lineage>
</organism>
<dbReference type="Gene3D" id="2.130.10.10">
    <property type="entry name" value="YVTN repeat-like/Quinoprotein amine dehydrogenase"/>
    <property type="match status" value="1"/>
</dbReference>
<dbReference type="SUPFAM" id="SSF50978">
    <property type="entry name" value="WD40 repeat-like"/>
    <property type="match status" value="1"/>
</dbReference>
<reference evidence="12" key="1">
    <citation type="submission" date="2020-08" db="EMBL/GenBank/DDBJ databases">
        <title>Multicomponent nature underlies the extraordinary mechanical properties of spider dragline silk.</title>
        <authorList>
            <person name="Kono N."/>
            <person name="Nakamura H."/>
            <person name="Mori M."/>
            <person name="Yoshida Y."/>
            <person name="Ohtoshi R."/>
            <person name="Malay A.D."/>
            <person name="Moran D.A.P."/>
            <person name="Tomita M."/>
            <person name="Numata K."/>
            <person name="Arakawa K."/>
        </authorList>
    </citation>
    <scope>NUCLEOTIDE SEQUENCE</scope>
</reference>
<keyword evidence="5" id="KW-0853">WD repeat</keyword>
<evidence type="ECO:0000256" key="10">
    <source>
        <dbReference type="ARBA" id="ARBA00023212"/>
    </source>
</evidence>
<dbReference type="InterPro" id="IPR050687">
    <property type="entry name" value="Dynein_IC"/>
</dbReference>
<evidence type="ECO:0000256" key="3">
    <source>
        <dbReference type="ARBA" id="ARBA00011059"/>
    </source>
</evidence>
<dbReference type="GO" id="GO:0045503">
    <property type="term" value="F:dynein light chain binding"/>
    <property type="evidence" value="ECO:0007669"/>
    <property type="project" value="TreeGrafter"/>
</dbReference>
<evidence type="ECO:0000256" key="11">
    <source>
        <dbReference type="ARBA" id="ARBA00023273"/>
    </source>
</evidence>
<evidence type="ECO:0000256" key="5">
    <source>
        <dbReference type="ARBA" id="ARBA00022574"/>
    </source>
</evidence>
<gene>
    <name evidence="12" type="primary">DNAI1</name>
    <name evidence="12" type="ORF">NPIL_269891</name>
</gene>